<name>A0ABP3YI08_9BACT</name>
<accession>A0ABP3YI08</accession>
<dbReference type="InterPro" id="IPR001789">
    <property type="entry name" value="Sig_transdc_resp-reg_receiver"/>
</dbReference>
<feature type="modified residue" description="4-aspartylphosphate" evidence="1">
    <location>
        <position position="65"/>
    </location>
</feature>
<dbReference type="PANTHER" id="PTHR44520">
    <property type="entry name" value="RESPONSE REGULATOR RCP1-RELATED"/>
    <property type="match status" value="1"/>
</dbReference>
<dbReference type="PANTHER" id="PTHR44520:SF2">
    <property type="entry name" value="RESPONSE REGULATOR RCP1"/>
    <property type="match status" value="1"/>
</dbReference>
<dbReference type="PROSITE" id="PS50110">
    <property type="entry name" value="RESPONSE_REGULATORY"/>
    <property type="match status" value="1"/>
</dbReference>
<evidence type="ECO:0000313" key="3">
    <source>
        <dbReference type="EMBL" id="GAA0881233.1"/>
    </source>
</evidence>
<comment type="caution">
    <text evidence="3">The sequence shown here is derived from an EMBL/GenBank/DDBJ whole genome shotgun (WGS) entry which is preliminary data.</text>
</comment>
<sequence length="144" mass="16486">MHKTPIKILLVEDNEGDILLMTEALEECQVPNELIIRRDGFEAIHFLASSANQNPKTLPGLILLDINLPKKNGHEVLENVKNDQNLKHIPIIMLTTSSLESDILRAYQKHANCYLTKPLEVSEFFNITAKIEEFWLTMVRLPKL</sequence>
<dbReference type="Proteomes" id="UP001500469">
    <property type="component" value="Unassembled WGS sequence"/>
</dbReference>
<evidence type="ECO:0000259" key="2">
    <source>
        <dbReference type="PROSITE" id="PS50110"/>
    </source>
</evidence>
<dbReference type="SUPFAM" id="SSF52172">
    <property type="entry name" value="CheY-like"/>
    <property type="match status" value="1"/>
</dbReference>
<organism evidence="3 4">
    <name type="scientific">Algoriphagus jejuensis</name>
    <dbReference type="NCBI Taxonomy" id="419934"/>
    <lineage>
        <taxon>Bacteria</taxon>
        <taxon>Pseudomonadati</taxon>
        <taxon>Bacteroidota</taxon>
        <taxon>Cytophagia</taxon>
        <taxon>Cytophagales</taxon>
        <taxon>Cyclobacteriaceae</taxon>
        <taxon>Algoriphagus</taxon>
    </lineage>
</organism>
<dbReference type="CDD" id="cd17557">
    <property type="entry name" value="REC_Rcp-like"/>
    <property type="match status" value="1"/>
</dbReference>
<dbReference type="Pfam" id="PF00072">
    <property type="entry name" value="Response_reg"/>
    <property type="match status" value="1"/>
</dbReference>
<dbReference type="InterPro" id="IPR011006">
    <property type="entry name" value="CheY-like_superfamily"/>
</dbReference>
<protein>
    <submittedName>
        <fullName evidence="3">Response regulator</fullName>
    </submittedName>
</protein>
<keyword evidence="1" id="KW-0597">Phosphoprotein</keyword>
<dbReference type="RefSeq" id="WP_343855015.1">
    <property type="nucleotide sequence ID" value="NZ_BAAAFI010000049.1"/>
</dbReference>
<feature type="domain" description="Response regulatory" evidence="2">
    <location>
        <begin position="7"/>
        <end position="132"/>
    </location>
</feature>
<proteinExistence type="predicted"/>
<dbReference type="SMART" id="SM00448">
    <property type="entry name" value="REC"/>
    <property type="match status" value="1"/>
</dbReference>
<evidence type="ECO:0000313" key="4">
    <source>
        <dbReference type="Proteomes" id="UP001500469"/>
    </source>
</evidence>
<dbReference type="InterPro" id="IPR052893">
    <property type="entry name" value="TCS_response_regulator"/>
</dbReference>
<gene>
    <name evidence="3" type="ORF">GCM10009119_42030</name>
</gene>
<dbReference type="Gene3D" id="3.40.50.2300">
    <property type="match status" value="1"/>
</dbReference>
<reference evidence="4" key="1">
    <citation type="journal article" date="2019" name="Int. J. Syst. Evol. Microbiol.">
        <title>The Global Catalogue of Microorganisms (GCM) 10K type strain sequencing project: providing services to taxonomists for standard genome sequencing and annotation.</title>
        <authorList>
            <consortium name="The Broad Institute Genomics Platform"/>
            <consortium name="The Broad Institute Genome Sequencing Center for Infectious Disease"/>
            <person name="Wu L."/>
            <person name="Ma J."/>
        </authorList>
    </citation>
    <scope>NUCLEOTIDE SEQUENCE [LARGE SCALE GENOMIC DNA]</scope>
    <source>
        <strain evidence="4">JCM 16112</strain>
    </source>
</reference>
<dbReference type="EMBL" id="BAAAFI010000049">
    <property type="protein sequence ID" value="GAA0881233.1"/>
    <property type="molecule type" value="Genomic_DNA"/>
</dbReference>
<keyword evidence="4" id="KW-1185">Reference proteome</keyword>
<evidence type="ECO:0000256" key="1">
    <source>
        <dbReference type="PROSITE-ProRule" id="PRU00169"/>
    </source>
</evidence>